<evidence type="ECO:0000313" key="3">
    <source>
        <dbReference type="Proteomes" id="UP001190700"/>
    </source>
</evidence>
<gene>
    <name evidence="2" type="ORF">CYMTET_36172</name>
</gene>
<name>A0AAE0F7G1_9CHLO</name>
<protein>
    <submittedName>
        <fullName evidence="2">Uncharacterized protein</fullName>
    </submittedName>
</protein>
<proteinExistence type="predicted"/>
<evidence type="ECO:0000313" key="2">
    <source>
        <dbReference type="EMBL" id="KAK3254618.1"/>
    </source>
</evidence>
<organism evidence="2 3">
    <name type="scientific">Cymbomonas tetramitiformis</name>
    <dbReference type="NCBI Taxonomy" id="36881"/>
    <lineage>
        <taxon>Eukaryota</taxon>
        <taxon>Viridiplantae</taxon>
        <taxon>Chlorophyta</taxon>
        <taxon>Pyramimonadophyceae</taxon>
        <taxon>Pyramimonadales</taxon>
        <taxon>Pyramimonadaceae</taxon>
        <taxon>Cymbomonas</taxon>
    </lineage>
</organism>
<dbReference type="AlphaFoldDB" id="A0AAE0F7G1"/>
<dbReference type="EMBL" id="LGRX02023362">
    <property type="protein sequence ID" value="KAK3254618.1"/>
    <property type="molecule type" value="Genomic_DNA"/>
</dbReference>
<evidence type="ECO:0000256" key="1">
    <source>
        <dbReference type="SAM" id="MobiDB-lite"/>
    </source>
</evidence>
<keyword evidence="3" id="KW-1185">Reference proteome</keyword>
<comment type="caution">
    <text evidence="2">The sequence shown here is derived from an EMBL/GenBank/DDBJ whole genome shotgun (WGS) entry which is preliminary data.</text>
</comment>
<feature type="compositionally biased region" description="Pro residues" evidence="1">
    <location>
        <begin position="285"/>
        <end position="301"/>
    </location>
</feature>
<reference evidence="2 3" key="1">
    <citation type="journal article" date="2015" name="Genome Biol. Evol.">
        <title>Comparative Genomics of a Bacterivorous Green Alga Reveals Evolutionary Causalities and Consequences of Phago-Mixotrophic Mode of Nutrition.</title>
        <authorList>
            <person name="Burns J.A."/>
            <person name="Paasch A."/>
            <person name="Narechania A."/>
            <person name="Kim E."/>
        </authorList>
    </citation>
    <scope>NUCLEOTIDE SEQUENCE [LARGE SCALE GENOMIC DNA]</scope>
    <source>
        <strain evidence="2 3">PLY_AMNH</strain>
    </source>
</reference>
<sequence length="330" mass="35566">QNGNWWIKFTISQHETMLSVGLMPYGDRIHDVIDYDVFRCDAQPITSAHPISASCTELMKQCNATIGQTSEQTCEGWGPRTVGPDFGLRIRSTGGMVDPFLPHGLPYLYEVYCSARQSGRGVQFGIGLRHRVLSAATASGRLRFPAVRFAEARACLVLRRAPSPPPLPSPPPPTFNVSSGFGSASVAWTGSASSTCIRGEFTGINVTALTLASTSGPSSLAWQFDIPWCIADGCTLTLCGFEVGTYTVEGELTADSFNEGLTNQAGRYHKDRKAPASLYLRRPPLRPLPPSSPPLSLPALPPRRHPSSPPFSRSLPANPYLPPPPSPPPP</sequence>
<feature type="non-terminal residue" evidence="2">
    <location>
        <position position="1"/>
    </location>
</feature>
<dbReference type="Proteomes" id="UP001190700">
    <property type="component" value="Unassembled WGS sequence"/>
</dbReference>
<feature type="region of interest" description="Disordered" evidence="1">
    <location>
        <begin position="279"/>
        <end position="330"/>
    </location>
</feature>
<accession>A0AAE0F7G1</accession>
<feature type="compositionally biased region" description="Pro residues" evidence="1">
    <location>
        <begin position="319"/>
        <end position="330"/>
    </location>
</feature>